<dbReference type="OMA" id="GSDTCRE"/>
<keyword evidence="2" id="KW-0472">Membrane</keyword>
<feature type="region of interest" description="Disordered" evidence="1">
    <location>
        <begin position="158"/>
        <end position="200"/>
    </location>
</feature>
<protein>
    <recommendedName>
        <fullName evidence="6">EGF-like domain-containing protein</fullName>
    </recommendedName>
</protein>
<evidence type="ECO:0000256" key="3">
    <source>
        <dbReference type="SAM" id="SignalP"/>
    </source>
</evidence>
<dbReference type="AlphaFoldDB" id="A0A067D3Z0"/>
<dbReference type="VEuPathDB" id="FungiDB:SPRG_19336"/>
<dbReference type="Proteomes" id="UP000030745">
    <property type="component" value="Unassembled WGS sequence"/>
</dbReference>
<evidence type="ECO:0000313" key="5">
    <source>
        <dbReference type="Proteomes" id="UP000030745"/>
    </source>
</evidence>
<dbReference type="OrthoDB" id="67549at2759"/>
<evidence type="ECO:0000256" key="1">
    <source>
        <dbReference type="SAM" id="MobiDB-lite"/>
    </source>
</evidence>
<keyword evidence="2" id="KW-0812">Transmembrane</keyword>
<proteinExistence type="predicted"/>
<dbReference type="KEGG" id="spar:SPRG_19336"/>
<organism evidence="4 5">
    <name type="scientific">Saprolegnia parasitica (strain CBS 223.65)</name>
    <dbReference type="NCBI Taxonomy" id="695850"/>
    <lineage>
        <taxon>Eukaryota</taxon>
        <taxon>Sar</taxon>
        <taxon>Stramenopiles</taxon>
        <taxon>Oomycota</taxon>
        <taxon>Saprolegniomycetes</taxon>
        <taxon>Saprolegniales</taxon>
        <taxon>Saprolegniaceae</taxon>
        <taxon>Saprolegnia</taxon>
    </lineage>
</organism>
<feature type="compositionally biased region" description="Low complexity" evidence="1">
    <location>
        <begin position="160"/>
        <end position="198"/>
    </location>
</feature>
<keyword evidence="5" id="KW-1185">Reference proteome</keyword>
<gene>
    <name evidence="4" type="ORF">SPRG_19336</name>
</gene>
<keyword evidence="3" id="KW-0732">Signal</keyword>
<dbReference type="RefSeq" id="XP_012195747.1">
    <property type="nucleotide sequence ID" value="XM_012340357.1"/>
</dbReference>
<evidence type="ECO:0000313" key="4">
    <source>
        <dbReference type="EMBL" id="KDO33727.1"/>
    </source>
</evidence>
<feature type="signal peptide" evidence="3">
    <location>
        <begin position="1"/>
        <end position="15"/>
    </location>
</feature>
<feature type="region of interest" description="Disordered" evidence="1">
    <location>
        <begin position="294"/>
        <end position="316"/>
    </location>
</feature>
<dbReference type="GeneID" id="24140748"/>
<reference evidence="4 5" key="1">
    <citation type="journal article" date="2013" name="PLoS Genet.">
        <title>Distinctive expansion of potential virulence genes in the genome of the oomycete fish pathogen Saprolegnia parasitica.</title>
        <authorList>
            <person name="Jiang R.H."/>
            <person name="de Bruijn I."/>
            <person name="Haas B.J."/>
            <person name="Belmonte R."/>
            <person name="Lobach L."/>
            <person name="Christie J."/>
            <person name="van den Ackerveken G."/>
            <person name="Bottin A."/>
            <person name="Bulone V."/>
            <person name="Diaz-Moreno S.M."/>
            <person name="Dumas B."/>
            <person name="Fan L."/>
            <person name="Gaulin E."/>
            <person name="Govers F."/>
            <person name="Grenville-Briggs L.J."/>
            <person name="Horner N.R."/>
            <person name="Levin J.Z."/>
            <person name="Mammella M."/>
            <person name="Meijer H.J."/>
            <person name="Morris P."/>
            <person name="Nusbaum C."/>
            <person name="Oome S."/>
            <person name="Phillips A.J."/>
            <person name="van Rooyen D."/>
            <person name="Rzeszutek E."/>
            <person name="Saraiva M."/>
            <person name="Secombes C.J."/>
            <person name="Seidl M.F."/>
            <person name="Snel B."/>
            <person name="Stassen J.H."/>
            <person name="Sykes S."/>
            <person name="Tripathy S."/>
            <person name="van den Berg H."/>
            <person name="Vega-Arreguin J.C."/>
            <person name="Wawra S."/>
            <person name="Young S.K."/>
            <person name="Zeng Q."/>
            <person name="Dieguez-Uribeondo J."/>
            <person name="Russ C."/>
            <person name="Tyler B.M."/>
            <person name="van West P."/>
        </authorList>
    </citation>
    <scope>NUCLEOTIDE SEQUENCE [LARGE SCALE GENOMIC DNA]</scope>
    <source>
        <strain evidence="4 5">CBS 223.65</strain>
    </source>
</reference>
<feature type="chain" id="PRO_5012452462" description="EGF-like domain-containing protein" evidence="3">
    <location>
        <begin position="16"/>
        <end position="316"/>
    </location>
</feature>
<evidence type="ECO:0008006" key="6">
    <source>
        <dbReference type="Google" id="ProtNLM"/>
    </source>
</evidence>
<accession>A0A067D3Z0</accession>
<name>A0A067D3Z0_SAPPC</name>
<dbReference type="EMBL" id="KK583192">
    <property type="protein sequence ID" value="KDO33727.1"/>
    <property type="molecule type" value="Genomic_DNA"/>
</dbReference>
<evidence type="ECO:0000256" key="2">
    <source>
        <dbReference type="SAM" id="Phobius"/>
    </source>
</evidence>
<sequence length="316" mass="32272">MFLLVVVLCAALVAGDMCCGTCLNGVTNFAVDAMQYPACEAIQYCCFNCGKTPLGAPTILPTAGVTFDGTAIGATTGQPLQIQWASAATVTYVSFAPNQAKTGLALSTSPAATKSGTNTFSICPQFPGTLYFRGFGADICNSVSTEIKVTVTGASGAVCSTPSSPATTPSPGTTQSPTSSGSTSSTLTPGPSSSTASPRDNVTCNAIRGVVVDGQCQCVSDWSGPPDCSGTPLWKTLITIAGGLAAALSIVISIRHFLIMRKTRASARLSTAADDSKHIEMEVMQMSPKRQLSLGDAAFDGHASPSSSPKTKEVSL</sequence>
<keyword evidence="2" id="KW-1133">Transmembrane helix</keyword>
<feature type="transmembrane region" description="Helical" evidence="2">
    <location>
        <begin position="233"/>
        <end position="258"/>
    </location>
</feature>